<proteinExistence type="predicted"/>
<accession>A0ABM1B8I4</accession>
<dbReference type="RefSeq" id="XP_013776957.1">
    <property type="nucleotide sequence ID" value="XM_013921503.2"/>
</dbReference>
<dbReference type="InterPro" id="IPR006616">
    <property type="entry name" value="DM9_repeat"/>
</dbReference>
<keyword evidence="1" id="KW-1185">Reference proteome</keyword>
<protein>
    <submittedName>
        <fullName evidence="2">Natterin-4-like</fullName>
    </submittedName>
</protein>
<dbReference type="PANTHER" id="PTHR31649:SF1">
    <property type="entry name" value="FARNESOIC ACID O-METHYL TRANSFERASE DOMAIN-CONTAINING PROTEIN"/>
    <property type="match status" value="1"/>
</dbReference>
<dbReference type="GeneID" id="106461657"/>
<name>A0ABM1B8I4_LIMPO</name>
<dbReference type="Proteomes" id="UP000694941">
    <property type="component" value="Unplaced"/>
</dbReference>
<evidence type="ECO:0000313" key="2">
    <source>
        <dbReference type="RefSeq" id="XP_013776957.1"/>
    </source>
</evidence>
<dbReference type="PANTHER" id="PTHR31649">
    <property type="entry name" value="AGAP009604-PA"/>
    <property type="match status" value="1"/>
</dbReference>
<dbReference type="Pfam" id="PF11901">
    <property type="entry name" value="DM9"/>
    <property type="match status" value="1"/>
</dbReference>
<reference evidence="2" key="1">
    <citation type="submission" date="2025-08" db="UniProtKB">
        <authorList>
            <consortium name="RefSeq"/>
        </authorList>
    </citation>
    <scope>IDENTIFICATION</scope>
    <source>
        <tissue evidence="2">Muscle</tissue>
    </source>
</reference>
<gene>
    <name evidence="2" type="primary">LOC106461657</name>
</gene>
<dbReference type="SMART" id="SM00696">
    <property type="entry name" value="DM9"/>
    <property type="match status" value="2"/>
</dbReference>
<evidence type="ECO:0000313" key="1">
    <source>
        <dbReference type="Proteomes" id="UP000694941"/>
    </source>
</evidence>
<organism evidence="1 2">
    <name type="scientific">Limulus polyphemus</name>
    <name type="common">Atlantic horseshoe crab</name>
    <dbReference type="NCBI Taxonomy" id="6850"/>
    <lineage>
        <taxon>Eukaryota</taxon>
        <taxon>Metazoa</taxon>
        <taxon>Ecdysozoa</taxon>
        <taxon>Arthropoda</taxon>
        <taxon>Chelicerata</taxon>
        <taxon>Merostomata</taxon>
        <taxon>Xiphosura</taxon>
        <taxon>Limulidae</taxon>
        <taxon>Limulus</taxon>
    </lineage>
</organism>
<sequence>MADCGPTQYKSAAEWVYAEGGQVPNGAVPGGEDSGETIYVARAHHGGDNIPGKLHPSHECVYIPWGGEEHSHREYQVLVNYCGSQLEWKYASEGEIPTGAIQGGATADGEVLYIGRTLHEGTLTIGKVHPSHGVLYIAYGGQEISYPNYEILVLKSVTF</sequence>